<feature type="transmembrane region" description="Helical" evidence="6">
    <location>
        <begin position="593"/>
        <end position="611"/>
    </location>
</feature>
<dbReference type="AlphaFoldDB" id="A0A9W6Z1C3"/>
<feature type="transmembrane region" description="Helical" evidence="6">
    <location>
        <begin position="460"/>
        <end position="479"/>
    </location>
</feature>
<feature type="transmembrane region" description="Helical" evidence="6">
    <location>
        <begin position="559"/>
        <end position="581"/>
    </location>
</feature>
<dbReference type="Pfam" id="PF07690">
    <property type="entry name" value="MFS_1"/>
    <property type="match status" value="1"/>
</dbReference>
<feature type="compositionally biased region" description="Polar residues" evidence="5">
    <location>
        <begin position="29"/>
        <end position="44"/>
    </location>
</feature>
<evidence type="ECO:0000256" key="4">
    <source>
        <dbReference type="ARBA" id="ARBA00023136"/>
    </source>
</evidence>
<accession>A0A9W6Z1C3</accession>
<feature type="region of interest" description="Disordered" evidence="5">
    <location>
        <begin position="29"/>
        <end position="48"/>
    </location>
</feature>
<feature type="transmembrane region" description="Helical" evidence="6">
    <location>
        <begin position="500"/>
        <end position="517"/>
    </location>
</feature>
<evidence type="ECO:0000256" key="3">
    <source>
        <dbReference type="ARBA" id="ARBA00022989"/>
    </source>
</evidence>
<keyword evidence="2 6" id="KW-0812">Transmembrane</keyword>
<dbReference type="PANTHER" id="PTHR23507">
    <property type="entry name" value="ZGC:174356"/>
    <property type="match status" value="1"/>
</dbReference>
<reference evidence="7" key="1">
    <citation type="submission" date="2023-04" db="EMBL/GenBank/DDBJ databases">
        <title>Ambrosiozyma monospora NBRC 1965.</title>
        <authorList>
            <person name="Ichikawa N."/>
            <person name="Sato H."/>
            <person name="Tonouchi N."/>
        </authorList>
    </citation>
    <scope>NUCLEOTIDE SEQUENCE</scope>
    <source>
        <strain evidence="7">NBRC 1965</strain>
    </source>
</reference>
<dbReference type="PANTHER" id="PTHR23507:SF1">
    <property type="entry name" value="FI18259P1-RELATED"/>
    <property type="match status" value="1"/>
</dbReference>
<feature type="transmembrane region" description="Helical" evidence="6">
    <location>
        <begin position="422"/>
        <end position="448"/>
    </location>
</feature>
<evidence type="ECO:0000256" key="5">
    <source>
        <dbReference type="SAM" id="MobiDB-lite"/>
    </source>
</evidence>
<keyword evidence="8" id="KW-1185">Reference proteome</keyword>
<comment type="subcellular location">
    <subcellularLocation>
        <location evidence="1">Membrane</location>
        <topology evidence="1">Multi-pass membrane protein</topology>
    </subcellularLocation>
</comment>
<gene>
    <name evidence="7" type="ORF">Amon01_000461900</name>
</gene>
<dbReference type="Gene3D" id="1.20.1250.20">
    <property type="entry name" value="MFS general substrate transporter like domains"/>
    <property type="match status" value="1"/>
</dbReference>
<dbReference type="GO" id="GO:0016020">
    <property type="term" value="C:membrane"/>
    <property type="evidence" value="ECO:0007669"/>
    <property type="project" value="UniProtKB-SubCell"/>
</dbReference>
<feature type="transmembrane region" description="Helical" evidence="6">
    <location>
        <begin position="523"/>
        <end position="547"/>
    </location>
</feature>
<evidence type="ECO:0000313" key="7">
    <source>
        <dbReference type="EMBL" id="GMG36072.1"/>
    </source>
</evidence>
<keyword evidence="4 6" id="KW-0472">Membrane</keyword>
<feature type="transmembrane region" description="Helical" evidence="6">
    <location>
        <begin position="133"/>
        <end position="152"/>
    </location>
</feature>
<dbReference type="SUPFAM" id="SSF103473">
    <property type="entry name" value="MFS general substrate transporter"/>
    <property type="match status" value="1"/>
</dbReference>
<protein>
    <submittedName>
        <fullName evidence="7">Unnamed protein product</fullName>
    </submittedName>
</protein>
<evidence type="ECO:0000256" key="6">
    <source>
        <dbReference type="SAM" id="Phobius"/>
    </source>
</evidence>
<evidence type="ECO:0000313" key="8">
    <source>
        <dbReference type="Proteomes" id="UP001165063"/>
    </source>
</evidence>
<organism evidence="7 8">
    <name type="scientific">Ambrosiozyma monospora</name>
    <name type="common">Yeast</name>
    <name type="synonym">Endomycopsis monosporus</name>
    <dbReference type="NCBI Taxonomy" id="43982"/>
    <lineage>
        <taxon>Eukaryota</taxon>
        <taxon>Fungi</taxon>
        <taxon>Dikarya</taxon>
        <taxon>Ascomycota</taxon>
        <taxon>Saccharomycotina</taxon>
        <taxon>Pichiomycetes</taxon>
        <taxon>Pichiales</taxon>
        <taxon>Pichiaceae</taxon>
        <taxon>Ambrosiozyma</taxon>
    </lineage>
</organism>
<feature type="transmembrane region" description="Helical" evidence="6">
    <location>
        <begin position="312"/>
        <end position="333"/>
    </location>
</feature>
<name>A0A9W6Z1C3_AMBMO</name>
<keyword evidence="3 6" id="KW-1133">Transmembrane helix</keyword>
<evidence type="ECO:0000256" key="1">
    <source>
        <dbReference type="ARBA" id="ARBA00004141"/>
    </source>
</evidence>
<dbReference type="EMBL" id="BSXU01002281">
    <property type="protein sequence ID" value="GMG36072.1"/>
    <property type="molecule type" value="Genomic_DNA"/>
</dbReference>
<evidence type="ECO:0000256" key="2">
    <source>
        <dbReference type="ARBA" id="ARBA00022692"/>
    </source>
</evidence>
<dbReference type="OrthoDB" id="3026777at2759"/>
<sequence length="613" mass="68308">MTNTRLKDQLGNEDNNKSTDSLILTASSANNKQQATENHENSPLGNIGLETVKDYGTTSDFETENTITIKAATTTIETHNIISSDFDNTNGNDLIDSESNITENLNDHTTDNQLLAQARKEHKLQPWYKRPSLYAICFASFIFTFSMSIGAAPQIELLISGMCHKMVLEDPDLTCDSPIVQRSSLELQKSLQFLPTLAAIVVTTKLGRLSDHFGRKPILLFTLSCICVNQVINFIFLNPAWSKFVPWVYIFSEIVSSFGGSGQMIMALGTAYVVDVVDPENVNQGIGKVSAFVFFGIGMGTFASSFSGLSAVQLMCLGSLLCTGNVFFCWLFLPESRPQYLNDRARNQDTIQKRISAQKRQALIIQRQQSGESLSFKDKIINLAHDSGLGHMVDIFSSLKLFWITEYDSYGNIDWKPRFNTLTLLVMFILLLFCADGDGSCLLMYAMFKFQWDNTQLGKVIALQLGSKTLGLLFINPFLNNKLGLKFTRQLQKVDMVDRVLLFISISANALSMILVIEAKSTLTFCLMAIPACFSCMAVPTLQSSLLKYNRNPEKNGEFFGVLAFFSNLAGLFGPLVFYSIYSYSIEFNPDLIFELATGIFALILVVSFFLKT</sequence>
<dbReference type="InterPro" id="IPR011701">
    <property type="entry name" value="MFS"/>
</dbReference>
<dbReference type="InterPro" id="IPR036259">
    <property type="entry name" value="MFS_trans_sf"/>
</dbReference>
<feature type="transmembrane region" description="Helical" evidence="6">
    <location>
        <begin position="218"/>
        <end position="241"/>
    </location>
</feature>
<dbReference type="GO" id="GO:0022857">
    <property type="term" value="F:transmembrane transporter activity"/>
    <property type="evidence" value="ECO:0007669"/>
    <property type="project" value="InterPro"/>
</dbReference>
<dbReference type="Proteomes" id="UP001165063">
    <property type="component" value="Unassembled WGS sequence"/>
</dbReference>
<proteinExistence type="predicted"/>
<comment type="caution">
    <text evidence="7">The sequence shown here is derived from an EMBL/GenBank/DDBJ whole genome shotgun (WGS) entry which is preliminary data.</text>
</comment>
<feature type="transmembrane region" description="Helical" evidence="6">
    <location>
        <begin position="247"/>
        <end position="274"/>
    </location>
</feature>